<evidence type="ECO:0000313" key="3">
    <source>
        <dbReference type="Proteomes" id="UP000546162"/>
    </source>
</evidence>
<dbReference type="InterPro" id="IPR011009">
    <property type="entry name" value="Kinase-like_dom_sf"/>
</dbReference>
<keyword evidence="2" id="KW-0808">Transferase</keyword>
<dbReference type="SUPFAM" id="SSF56112">
    <property type="entry name" value="Protein kinase-like (PK-like)"/>
    <property type="match status" value="1"/>
</dbReference>
<keyword evidence="2" id="KW-0418">Kinase</keyword>
<name>A0A7W7M819_9ACTN</name>
<dbReference type="RefSeq" id="WP_185040999.1">
    <property type="nucleotide sequence ID" value="NZ_BAABFG010000005.1"/>
</dbReference>
<feature type="domain" description="Aminoglycoside phosphotransferase" evidence="1">
    <location>
        <begin position="91"/>
        <end position="160"/>
    </location>
</feature>
<organism evidence="2 3">
    <name type="scientific">Actinoplanes octamycinicus</name>
    <dbReference type="NCBI Taxonomy" id="135948"/>
    <lineage>
        <taxon>Bacteria</taxon>
        <taxon>Bacillati</taxon>
        <taxon>Actinomycetota</taxon>
        <taxon>Actinomycetes</taxon>
        <taxon>Micromonosporales</taxon>
        <taxon>Micromonosporaceae</taxon>
        <taxon>Actinoplanes</taxon>
    </lineage>
</organism>
<accession>A0A7W7M819</accession>
<gene>
    <name evidence="2" type="ORF">BJY16_003893</name>
</gene>
<dbReference type="Gene3D" id="3.90.1200.10">
    <property type="match status" value="1"/>
</dbReference>
<dbReference type="EMBL" id="JACHNB010000001">
    <property type="protein sequence ID" value="MBB4740434.1"/>
    <property type="molecule type" value="Genomic_DNA"/>
</dbReference>
<proteinExistence type="predicted"/>
<dbReference type="Pfam" id="PF01636">
    <property type="entry name" value="APH"/>
    <property type="match status" value="1"/>
</dbReference>
<keyword evidence="3" id="KW-1185">Reference proteome</keyword>
<dbReference type="GO" id="GO:0016301">
    <property type="term" value="F:kinase activity"/>
    <property type="evidence" value="ECO:0007669"/>
    <property type="project" value="UniProtKB-KW"/>
</dbReference>
<evidence type="ECO:0000259" key="1">
    <source>
        <dbReference type="Pfam" id="PF01636"/>
    </source>
</evidence>
<comment type="caution">
    <text evidence="2">The sequence shown here is derived from an EMBL/GenBank/DDBJ whole genome shotgun (WGS) entry which is preliminary data.</text>
</comment>
<protein>
    <submittedName>
        <fullName evidence="2">Aminoglycoside phosphotransferase (APT) family kinase protein</fullName>
    </submittedName>
</protein>
<reference evidence="2 3" key="1">
    <citation type="submission" date="2020-08" db="EMBL/GenBank/DDBJ databases">
        <title>Sequencing the genomes of 1000 actinobacteria strains.</title>
        <authorList>
            <person name="Klenk H.-P."/>
        </authorList>
    </citation>
    <scope>NUCLEOTIDE SEQUENCE [LARGE SCALE GENOMIC DNA]</scope>
    <source>
        <strain evidence="2 3">DSM 45809</strain>
    </source>
</reference>
<dbReference type="AlphaFoldDB" id="A0A7W7M819"/>
<evidence type="ECO:0000313" key="2">
    <source>
        <dbReference type="EMBL" id="MBB4740434.1"/>
    </source>
</evidence>
<dbReference type="Proteomes" id="UP000546162">
    <property type="component" value="Unassembled WGS sequence"/>
</dbReference>
<sequence length="206" mass="22855">MRHGYTNDTRRDGDVVIKRFQGPDAELRRATESRVLTRMAAAGVPVPDLIAEPPGELWTRYVPGAHGQDLIDAGHAAAVLDSCGRTLTRLRTVHGDYGPNNMLFDPVTFATVAVLDWEWAHDGDPIEDLAWCEWIVRMHHPHAAADLDALFTGYGHRPPWPARHAAMLAKCHAMRTVAAATAGPDSPAAHTWRHRIDLTESWRPAR</sequence>
<dbReference type="InterPro" id="IPR002575">
    <property type="entry name" value="Aminoglycoside_PTrfase"/>
</dbReference>